<proteinExistence type="predicted"/>
<evidence type="ECO:0000313" key="1">
    <source>
        <dbReference type="EMBL" id="ORZ33201.1"/>
    </source>
</evidence>
<dbReference type="AlphaFoldDB" id="A0A1Y2HH42"/>
<dbReference type="EMBL" id="MCFL01000037">
    <property type="protein sequence ID" value="ORZ33201.1"/>
    <property type="molecule type" value="Genomic_DNA"/>
</dbReference>
<organism evidence="1 2">
    <name type="scientific">Catenaria anguillulae PL171</name>
    <dbReference type="NCBI Taxonomy" id="765915"/>
    <lineage>
        <taxon>Eukaryota</taxon>
        <taxon>Fungi</taxon>
        <taxon>Fungi incertae sedis</taxon>
        <taxon>Blastocladiomycota</taxon>
        <taxon>Blastocladiomycetes</taxon>
        <taxon>Blastocladiales</taxon>
        <taxon>Catenariaceae</taxon>
        <taxon>Catenaria</taxon>
    </lineage>
</organism>
<dbReference type="Proteomes" id="UP000193411">
    <property type="component" value="Unassembled WGS sequence"/>
</dbReference>
<accession>A0A1Y2HH42</accession>
<comment type="caution">
    <text evidence="1">The sequence shown here is derived from an EMBL/GenBank/DDBJ whole genome shotgun (WGS) entry which is preliminary data.</text>
</comment>
<gene>
    <name evidence="1" type="ORF">BCR44DRAFT_1438526</name>
</gene>
<reference evidence="1 2" key="1">
    <citation type="submission" date="2016-07" db="EMBL/GenBank/DDBJ databases">
        <title>Pervasive Adenine N6-methylation of Active Genes in Fungi.</title>
        <authorList>
            <consortium name="DOE Joint Genome Institute"/>
            <person name="Mondo S.J."/>
            <person name="Dannebaum R.O."/>
            <person name="Kuo R.C."/>
            <person name="Labutti K."/>
            <person name="Haridas S."/>
            <person name="Kuo A."/>
            <person name="Salamov A."/>
            <person name="Ahrendt S.R."/>
            <person name="Lipzen A."/>
            <person name="Sullivan W."/>
            <person name="Andreopoulos W.B."/>
            <person name="Clum A."/>
            <person name="Lindquist E."/>
            <person name="Daum C."/>
            <person name="Ramamoorthy G.K."/>
            <person name="Gryganskyi A."/>
            <person name="Culley D."/>
            <person name="Magnuson J.K."/>
            <person name="James T.Y."/>
            <person name="O'Malley M.A."/>
            <person name="Stajich J.E."/>
            <person name="Spatafora J.W."/>
            <person name="Visel A."/>
            <person name="Grigoriev I.V."/>
        </authorList>
    </citation>
    <scope>NUCLEOTIDE SEQUENCE [LARGE SCALE GENOMIC DNA]</scope>
    <source>
        <strain evidence="1 2">PL171</strain>
    </source>
</reference>
<keyword evidence="2" id="KW-1185">Reference proteome</keyword>
<name>A0A1Y2HH42_9FUNG</name>
<sequence>MSSKTHLSIPNALTINPTVQIKGTYGSGQVKQTSLDPISCREVDLNALTSTNSRRTHPSDKLHLTH</sequence>
<evidence type="ECO:0000313" key="2">
    <source>
        <dbReference type="Proteomes" id="UP000193411"/>
    </source>
</evidence>
<protein>
    <submittedName>
        <fullName evidence="1">Uncharacterized protein</fullName>
    </submittedName>
</protein>